<gene>
    <name evidence="1" type="ORF">S12H4_30177</name>
</gene>
<accession>X1UQC9</accession>
<name>X1UQC9_9ZZZZ</name>
<proteinExistence type="predicted"/>
<dbReference type="AlphaFoldDB" id="X1UQC9"/>
<dbReference type="EMBL" id="BARW01017475">
    <property type="protein sequence ID" value="GAJ02086.1"/>
    <property type="molecule type" value="Genomic_DNA"/>
</dbReference>
<organism evidence="1">
    <name type="scientific">marine sediment metagenome</name>
    <dbReference type="NCBI Taxonomy" id="412755"/>
    <lineage>
        <taxon>unclassified sequences</taxon>
        <taxon>metagenomes</taxon>
        <taxon>ecological metagenomes</taxon>
    </lineage>
</organism>
<protein>
    <submittedName>
        <fullName evidence="1">Uncharacterized protein</fullName>
    </submittedName>
</protein>
<evidence type="ECO:0000313" key="1">
    <source>
        <dbReference type="EMBL" id="GAJ02086.1"/>
    </source>
</evidence>
<dbReference type="SUPFAM" id="SSF110296">
    <property type="entry name" value="Oligoxyloglucan reducing end-specific cellobiohydrolase"/>
    <property type="match status" value="1"/>
</dbReference>
<reference evidence="1" key="1">
    <citation type="journal article" date="2014" name="Front. Microbiol.">
        <title>High frequency of phylogenetically diverse reductive dehalogenase-homologous genes in deep subseafloor sedimentary metagenomes.</title>
        <authorList>
            <person name="Kawai M."/>
            <person name="Futagami T."/>
            <person name="Toyoda A."/>
            <person name="Takaki Y."/>
            <person name="Nishi S."/>
            <person name="Hori S."/>
            <person name="Arai W."/>
            <person name="Tsubouchi T."/>
            <person name="Morono Y."/>
            <person name="Uchiyama I."/>
            <person name="Ito T."/>
            <person name="Fujiyama A."/>
            <person name="Inagaki F."/>
            <person name="Takami H."/>
        </authorList>
    </citation>
    <scope>NUCLEOTIDE SEQUENCE</scope>
    <source>
        <strain evidence="1">Expedition CK06-06</strain>
    </source>
</reference>
<feature type="non-terminal residue" evidence="1">
    <location>
        <position position="135"/>
    </location>
</feature>
<sequence>MKGKLKAVFGIGLTLVLLASLTVGLAAAPAGADPGTLKFTKLALPQVGEDGNYWAYPDSDVGPIATSSDGDTLFAAVDGGGETWQLMKSTNGGYAWKATGFDDTDTIVDVAVSPDYADDTTVLVATENLVYQSVD</sequence>
<comment type="caution">
    <text evidence="1">The sequence shown here is derived from an EMBL/GenBank/DDBJ whole genome shotgun (WGS) entry which is preliminary data.</text>
</comment>